<comment type="caution">
    <text evidence="1">The sequence shown here is derived from an EMBL/GenBank/DDBJ whole genome shotgun (WGS) entry which is preliminary data.</text>
</comment>
<gene>
    <name evidence="1" type="ORF">HK099_005005</name>
</gene>
<dbReference type="AlphaFoldDB" id="A0AAD5XZV4"/>
<evidence type="ECO:0000313" key="1">
    <source>
        <dbReference type="EMBL" id="KAJ3218578.1"/>
    </source>
</evidence>
<sequence length="217" mass="24493">MEVYYTINDYESKDLHLKIKEQQYLCVELSIVYPIAYIENAKNLDIEGLLNSIDLKKDSLPFPVPEGYKKIIFFQGAVPFSSLIEIYQQKVITSNTGIQNKLKQSWGKLNQTSNSSTSGDKLNERVEYIMMRGPHGKGQCQVAIKEVENSANGGASLRNKNSSSWLKGFSTNIINSTSLLFDNNETKSLSLTVDELMCSMTYVNIPWQSIISDLLEK</sequence>
<dbReference type="Pfam" id="PF09741">
    <property type="entry name" value="DUF2045"/>
    <property type="match status" value="1"/>
</dbReference>
<reference evidence="1" key="1">
    <citation type="submission" date="2020-05" db="EMBL/GenBank/DDBJ databases">
        <title>Phylogenomic resolution of chytrid fungi.</title>
        <authorList>
            <person name="Stajich J.E."/>
            <person name="Amses K."/>
            <person name="Simmons R."/>
            <person name="Seto K."/>
            <person name="Myers J."/>
            <person name="Bonds A."/>
            <person name="Quandt C.A."/>
            <person name="Barry K."/>
            <person name="Liu P."/>
            <person name="Grigoriev I."/>
            <person name="Longcore J.E."/>
            <person name="James T.Y."/>
        </authorList>
    </citation>
    <scope>NUCLEOTIDE SEQUENCE</scope>
    <source>
        <strain evidence="1">JEL0476</strain>
    </source>
</reference>
<protein>
    <submittedName>
        <fullName evidence="1">Uncharacterized protein</fullName>
    </submittedName>
</protein>
<organism evidence="1 2">
    <name type="scientific">Clydaea vesicula</name>
    <dbReference type="NCBI Taxonomy" id="447962"/>
    <lineage>
        <taxon>Eukaryota</taxon>
        <taxon>Fungi</taxon>
        <taxon>Fungi incertae sedis</taxon>
        <taxon>Chytridiomycota</taxon>
        <taxon>Chytridiomycota incertae sedis</taxon>
        <taxon>Chytridiomycetes</taxon>
        <taxon>Lobulomycetales</taxon>
        <taxon>Lobulomycetaceae</taxon>
        <taxon>Clydaea</taxon>
    </lineage>
</organism>
<dbReference type="InterPro" id="IPR019141">
    <property type="entry name" value="DUF2045"/>
</dbReference>
<dbReference type="PANTHER" id="PTHR21477">
    <property type="entry name" value="ZGC:172139"/>
    <property type="match status" value="1"/>
</dbReference>
<dbReference type="Proteomes" id="UP001211065">
    <property type="component" value="Unassembled WGS sequence"/>
</dbReference>
<proteinExistence type="predicted"/>
<dbReference type="EMBL" id="JADGJW010000373">
    <property type="protein sequence ID" value="KAJ3218578.1"/>
    <property type="molecule type" value="Genomic_DNA"/>
</dbReference>
<dbReference type="PANTHER" id="PTHR21477:SF13">
    <property type="entry name" value="KIAA0930"/>
    <property type="match status" value="1"/>
</dbReference>
<accession>A0AAD5XZV4</accession>
<name>A0AAD5XZV4_9FUNG</name>
<evidence type="ECO:0000313" key="2">
    <source>
        <dbReference type="Proteomes" id="UP001211065"/>
    </source>
</evidence>
<keyword evidence="2" id="KW-1185">Reference proteome</keyword>